<evidence type="ECO:0000313" key="1">
    <source>
        <dbReference type="EMBL" id="MQL77761.1"/>
    </source>
</evidence>
<dbReference type="InterPro" id="IPR016024">
    <property type="entry name" value="ARM-type_fold"/>
</dbReference>
<keyword evidence="2" id="KW-1185">Reference proteome</keyword>
<name>A0A843U2J5_COLES</name>
<accession>A0A843U2J5</accession>
<dbReference type="GO" id="GO:0055105">
    <property type="term" value="F:ubiquitin-protein transferase inhibitor activity"/>
    <property type="evidence" value="ECO:0007669"/>
    <property type="project" value="TreeGrafter"/>
</dbReference>
<reference evidence="1" key="1">
    <citation type="submission" date="2017-07" db="EMBL/GenBank/DDBJ databases">
        <title>Taro Niue Genome Assembly and Annotation.</title>
        <authorList>
            <person name="Atibalentja N."/>
            <person name="Keating K."/>
            <person name="Fields C.J."/>
        </authorList>
    </citation>
    <scope>NUCLEOTIDE SEQUENCE</scope>
    <source>
        <strain evidence="1">Niue_2</strain>
        <tissue evidence="1">Leaf</tissue>
    </source>
</reference>
<dbReference type="PANTHER" id="PTHR15430">
    <property type="entry name" value="GLOMULIN"/>
    <property type="match status" value="1"/>
</dbReference>
<dbReference type="SUPFAM" id="SSF48371">
    <property type="entry name" value="ARM repeat"/>
    <property type="match status" value="1"/>
</dbReference>
<dbReference type="OrthoDB" id="619536at2759"/>
<dbReference type="PANTHER" id="PTHR15430:SF1">
    <property type="entry name" value="GLOMULIN"/>
    <property type="match status" value="1"/>
</dbReference>
<evidence type="ECO:0008006" key="3">
    <source>
        <dbReference type="Google" id="ProtNLM"/>
    </source>
</evidence>
<dbReference type="AlphaFoldDB" id="A0A843U2J5"/>
<comment type="caution">
    <text evidence="1">The sequence shown here is derived from an EMBL/GenBank/DDBJ whole genome shotgun (WGS) entry which is preliminary data.</text>
</comment>
<evidence type="ECO:0000313" key="2">
    <source>
        <dbReference type="Proteomes" id="UP000652761"/>
    </source>
</evidence>
<dbReference type="InterPro" id="IPR019516">
    <property type="entry name" value="Glomulin/ALF4"/>
</dbReference>
<sequence length="788" mass="86520">MVGSEGSTVEDLELTLAGSCAKRGHRQLLPHHHRILQGRHFLHLHLHRPSEAADPPPEPIFAAMASGGASAISGPVMHLGLKSSLGHIIALFFPTFAVPVSHFPTALLRLLLPPPPPFPWQRATRSEDGRATGISMASASSDGAAPEEAIDLLRMQLEGDPSSISARLREALGTCTKCLESGDYSGSDKAIEELLDLLNGVVESPSSQSEEALSEIHRYLSSPSADLVTVDALSLELPKVVVRFAAVSDKCRELVEKIVDCLIDTCNPRDMLSMLCEALDSQIKVSTMPINFVVLLRGLSKVLICIKRHHVQQVKVSLPIVLNITRVIASEFVGEDEVSLLDLFKMVISIAASIQSVCGKMIGVGKEELRAILGLYALQNVAFLSMSNLANRVSSCVSFVTELSQFFPFCGLSYLGLVTGCDVDAIIRAVHREDGDDFVSCFSLVKDGALLAVLWGSLYGEVEKAAGENVSTVVNELCKNQAKRWQAIGMVKYVLLATEYPWKTRAHCIELLGKVEVDKVTCHPHVISLTWLIIFQAFEKVMIFAPDAALRKKGFSALRKVCVVFSNLEGVPVGDSWISTMHVVSQNDTCFFGNVYQVLSDIPCFERFDLIKALITNNSSPDMIALLLDLVKEEVLKENYAQSSSSEIMHPDNISRFWSRSALDLVELVLKPPKGGPPSLPEDSSPVLFFPLFSMHILWVYYSLQTFITCDVETTEATSQKRLLREADVQKAYSEWLLPLRTLVSGIEAENTEDADDLACHTLCALNPVQLVLYRCIELAEVYLGRSK</sequence>
<dbReference type="Proteomes" id="UP000652761">
    <property type="component" value="Unassembled WGS sequence"/>
</dbReference>
<gene>
    <name evidence="1" type="ORF">Taro_010173</name>
</gene>
<dbReference type="InterPro" id="IPR013877">
    <property type="entry name" value="YAP-bd/ALF4/Glomulin"/>
</dbReference>
<dbReference type="GO" id="GO:0005737">
    <property type="term" value="C:cytoplasm"/>
    <property type="evidence" value="ECO:0007669"/>
    <property type="project" value="TreeGrafter"/>
</dbReference>
<dbReference type="Pfam" id="PF08568">
    <property type="entry name" value="Kinetochor_Ybp2"/>
    <property type="match status" value="1"/>
</dbReference>
<organism evidence="1 2">
    <name type="scientific">Colocasia esculenta</name>
    <name type="common">Wild taro</name>
    <name type="synonym">Arum esculentum</name>
    <dbReference type="NCBI Taxonomy" id="4460"/>
    <lineage>
        <taxon>Eukaryota</taxon>
        <taxon>Viridiplantae</taxon>
        <taxon>Streptophyta</taxon>
        <taxon>Embryophyta</taxon>
        <taxon>Tracheophyta</taxon>
        <taxon>Spermatophyta</taxon>
        <taxon>Magnoliopsida</taxon>
        <taxon>Liliopsida</taxon>
        <taxon>Araceae</taxon>
        <taxon>Aroideae</taxon>
        <taxon>Colocasieae</taxon>
        <taxon>Colocasia</taxon>
    </lineage>
</organism>
<protein>
    <recommendedName>
        <fullName evidence="3">Aberrant root formation protein 4</fullName>
    </recommendedName>
</protein>
<proteinExistence type="predicted"/>
<dbReference type="EMBL" id="NMUH01000365">
    <property type="protein sequence ID" value="MQL77761.1"/>
    <property type="molecule type" value="Genomic_DNA"/>
</dbReference>